<dbReference type="InterPro" id="IPR019775">
    <property type="entry name" value="WD40_repeat_CS"/>
</dbReference>
<evidence type="ECO:0000256" key="1">
    <source>
        <dbReference type="ARBA" id="ARBA00022574"/>
    </source>
</evidence>
<dbReference type="InParanoid" id="A0A0D2W163"/>
<dbReference type="Gene3D" id="2.130.10.10">
    <property type="entry name" value="YVTN repeat-like/Quinoprotein amine dehydrogenase"/>
    <property type="match status" value="2"/>
</dbReference>
<dbReference type="SUPFAM" id="SSF50978">
    <property type="entry name" value="WD40 repeat-like"/>
    <property type="match status" value="2"/>
</dbReference>
<feature type="compositionally biased region" description="Acidic residues" evidence="4">
    <location>
        <begin position="129"/>
        <end position="179"/>
    </location>
</feature>
<proteinExistence type="predicted"/>
<feature type="compositionally biased region" description="Basic residues" evidence="4">
    <location>
        <begin position="89"/>
        <end position="101"/>
    </location>
</feature>
<feature type="domain" description="WDR36/Utp21 C-terminal" evidence="5">
    <location>
        <begin position="796"/>
        <end position="1014"/>
    </location>
</feature>
<dbReference type="InterPro" id="IPR059157">
    <property type="entry name" value="WDR36-Utp21_N"/>
</dbReference>
<dbReference type="InterPro" id="IPR015943">
    <property type="entry name" value="WD40/YVTN_repeat-like_dom_sf"/>
</dbReference>
<gene>
    <name evidence="7" type="ORF">CAOG_008061</name>
</gene>
<reference evidence="8" key="1">
    <citation type="submission" date="2011-02" db="EMBL/GenBank/DDBJ databases">
        <title>The Genome Sequence of Capsaspora owczarzaki ATCC 30864.</title>
        <authorList>
            <person name="Russ C."/>
            <person name="Cuomo C."/>
            <person name="Burger G."/>
            <person name="Gray M.W."/>
            <person name="Holland P.W.H."/>
            <person name="King N."/>
            <person name="Lang F.B.F."/>
            <person name="Roger A.J."/>
            <person name="Ruiz-Trillo I."/>
            <person name="Young S.K."/>
            <person name="Zeng Q."/>
            <person name="Gargeya S."/>
            <person name="Alvarado L."/>
            <person name="Berlin A."/>
            <person name="Chapman S.B."/>
            <person name="Chen Z."/>
            <person name="Freedman E."/>
            <person name="Gellesch M."/>
            <person name="Goldberg J."/>
            <person name="Griggs A."/>
            <person name="Gujja S."/>
            <person name="Heilman E."/>
            <person name="Heiman D."/>
            <person name="Howarth C."/>
            <person name="Mehta T."/>
            <person name="Neiman D."/>
            <person name="Pearson M."/>
            <person name="Roberts A."/>
            <person name="Saif S."/>
            <person name="Shea T."/>
            <person name="Shenoy N."/>
            <person name="Sisk P."/>
            <person name="Stolte C."/>
            <person name="Sykes S."/>
            <person name="White J."/>
            <person name="Yandava C."/>
            <person name="Haas B."/>
            <person name="Nusbaum C."/>
            <person name="Birren B."/>
        </authorList>
    </citation>
    <scope>NUCLEOTIDE SEQUENCE</scope>
    <source>
        <strain evidence="8">ATCC 30864</strain>
    </source>
</reference>
<feature type="compositionally biased region" description="Basic and acidic residues" evidence="4">
    <location>
        <begin position="118"/>
        <end position="128"/>
    </location>
</feature>
<evidence type="ECO:0000259" key="6">
    <source>
        <dbReference type="Pfam" id="PF25171"/>
    </source>
</evidence>
<feature type="repeat" description="WD" evidence="3">
    <location>
        <begin position="399"/>
        <end position="430"/>
    </location>
</feature>
<keyword evidence="8" id="KW-1185">Reference proteome</keyword>
<dbReference type="Pfam" id="PF25168">
    <property type="entry name" value="Beta-prop_WDR36-Utp21_2nd"/>
    <property type="match status" value="1"/>
</dbReference>
<dbReference type="GO" id="GO:0032040">
    <property type="term" value="C:small-subunit processome"/>
    <property type="evidence" value="ECO:0007669"/>
    <property type="project" value="InterPro"/>
</dbReference>
<dbReference type="STRING" id="595528.A0A0D2W163"/>
<feature type="compositionally biased region" description="Low complexity" evidence="4">
    <location>
        <begin position="79"/>
        <end position="88"/>
    </location>
</feature>
<dbReference type="AlphaFoldDB" id="A0A0D2W163"/>
<dbReference type="GO" id="GO:0006364">
    <property type="term" value="P:rRNA processing"/>
    <property type="evidence" value="ECO:0007669"/>
    <property type="project" value="InterPro"/>
</dbReference>
<dbReference type="PANTHER" id="PTHR22840">
    <property type="entry name" value="WD REPEAT-CONTAINING PROTEIN 36"/>
    <property type="match status" value="1"/>
</dbReference>
<dbReference type="OrthoDB" id="10250769at2759"/>
<evidence type="ECO:0000256" key="4">
    <source>
        <dbReference type="SAM" id="MobiDB-lite"/>
    </source>
</evidence>
<dbReference type="SMART" id="SM00320">
    <property type="entry name" value="WD40"/>
    <property type="match status" value="9"/>
</dbReference>
<evidence type="ECO:0000313" key="8">
    <source>
        <dbReference type="Proteomes" id="UP000008743"/>
    </source>
</evidence>
<sequence>MAHHRSTSAAFQPFRALGLVSNHVPFAVQHLGGAAGAVGGGTGSAGGDHFVTTCVGRGFHVYNCDRLRLVMASDQIPHGAPAPSSAAGLRRRARGQRRRRAAGGAGGAAAGGASSRSLVERQQQRDLADQVDEDEDQAEDQDQREDGDEDEGEDHEMDIDSEDDEQEDQDEDEEDEEDADAAAALIIRCIASHRSTTITTLGNEVIIWQRGKIVQRVGHLHPRRVTVAGARTLNEIHSMVLLGDLVVTCCDGNLLKAWSLSTLEVLSELELPSQSFHVSAVVHPSTYLNKLLLGSRQGGLQLWNIRTQTLVYSFKGWGSPVTYLAQSPAVDVVAIGLENASIVLHNLKTDAVLMRFTQDGPVTCISFRTGNVPIMSSCGTDGNIALWDLEHRRLANIVKDAHESAIARAEFLQSQPILLSAGADNSVKMWIFDQTDGSARLLRSREGHSAPPTRVRFYGSPGTATAGHLLLSAGLDRTLRLFSTIADAQSTELSQGHLKSKTARFNVKIESLRFPPIVDFAAEDARQRDWDNVATCHLGSSVIHTWRTETKSVGKHAIKPSVQGATVQCITVSACGNFILAGLSAGVVDIHNIQSGLHRGTLGAKGSPHDGTVTGVAIDAVNEVVVTCGLDGFVKFWNFQNRRLIASHELDVPLTQLVLHRESGMVAVVGDDFSVRLFDVDSRKLVRLFAGHAARITDLTFKTDGRWLAPSSMETTIRIWELPTGCLVECSSAKMPPPAANRTLFSTVSLRAIAPDQPLTAMPLPVSGEEQLVSADAEDSSAAYLNAEDGSFKSADQLSAELITMSALPKARWFNLTNLDLIRERNKPKEAPKAPVAAPFFLPTIAGTEDKFAIRLESDGDENNRSTSQSRILNFADMDVLSPFARLLLNCGETDDFEPALALLIEFPPVAVDLEIRGLYSGSDAIVSGLSNRAGDVTLLQQFGKMLVHGLRKRTHFELLQAFLNVFLKVHEEAFANQELLRPLARELQSAVESTWTDFQDSFQHSLCMIQFMKNASL</sequence>
<feature type="region of interest" description="Disordered" evidence="4">
    <location>
        <begin position="78"/>
        <end position="179"/>
    </location>
</feature>
<dbReference type="FunCoup" id="A0A0D2W163">
    <property type="interactions" value="734"/>
</dbReference>
<dbReference type="OMA" id="CIYAWRA"/>
<dbReference type="eggNOG" id="KOG1539">
    <property type="taxonomic scope" value="Eukaryota"/>
</dbReference>
<evidence type="ECO:0000313" key="7">
    <source>
        <dbReference type="EMBL" id="KJE98002.1"/>
    </source>
</evidence>
<accession>A0A0D2W163</accession>
<dbReference type="InterPro" id="IPR001680">
    <property type="entry name" value="WD40_rpt"/>
</dbReference>
<dbReference type="EMBL" id="KE346376">
    <property type="protein sequence ID" value="KJE98002.1"/>
    <property type="molecule type" value="Genomic_DNA"/>
</dbReference>
<dbReference type="InterPro" id="IPR007319">
    <property type="entry name" value="WDR36/Utp21_C"/>
</dbReference>
<dbReference type="PROSITE" id="PS00678">
    <property type="entry name" value="WD_REPEATS_1"/>
    <property type="match status" value="1"/>
</dbReference>
<dbReference type="GO" id="GO:0034388">
    <property type="term" value="C:Pwp2p-containing subcomplex of 90S preribosome"/>
    <property type="evidence" value="ECO:0007669"/>
    <property type="project" value="TreeGrafter"/>
</dbReference>
<dbReference type="Pfam" id="PF04192">
    <property type="entry name" value="Utp21"/>
    <property type="match status" value="1"/>
</dbReference>
<evidence type="ECO:0000256" key="3">
    <source>
        <dbReference type="PROSITE-ProRule" id="PRU00221"/>
    </source>
</evidence>
<keyword evidence="2" id="KW-0677">Repeat</keyword>
<organism evidence="7 8">
    <name type="scientific">Capsaspora owczarzaki (strain ATCC 30864)</name>
    <dbReference type="NCBI Taxonomy" id="595528"/>
    <lineage>
        <taxon>Eukaryota</taxon>
        <taxon>Filasterea</taxon>
        <taxon>Capsaspora</taxon>
    </lineage>
</organism>
<dbReference type="PROSITE" id="PS50082">
    <property type="entry name" value="WD_REPEATS_2"/>
    <property type="match status" value="3"/>
</dbReference>
<dbReference type="RefSeq" id="XP_004342662.1">
    <property type="nucleotide sequence ID" value="XM_004342613.2"/>
</dbReference>
<dbReference type="Pfam" id="PF25171">
    <property type="entry name" value="Beta-prop_WDR36-Utp21_1st"/>
    <property type="match status" value="1"/>
</dbReference>
<name>A0A0D2W163_CAPO3</name>
<feature type="domain" description="WDR36/Utp21 N-terminal" evidence="6">
    <location>
        <begin position="187"/>
        <end position="433"/>
    </location>
</feature>
<evidence type="ECO:0000256" key="2">
    <source>
        <dbReference type="ARBA" id="ARBA00022737"/>
    </source>
</evidence>
<dbReference type="PANTHER" id="PTHR22840:SF12">
    <property type="entry name" value="WD REPEAT-CONTAINING PROTEIN 36"/>
    <property type="match status" value="1"/>
</dbReference>
<evidence type="ECO:0000259" key="5">
    <source>
        <dbReference type="Pfam" id="PF04192"/>
    </source>
</evidence>
<keyword evidence="1 3" id="KW-0853">WD repeat</keyword>
<dbReference type="PhylomeDB" id="A0A0D2W163"/>
<dbReference type="InterPro" id="IPR036322">
    <property type="entry name" value="WD40_repeat_dom_sf"/>
</dbReference>
<feature type="repeat" description="WD" evidence="3">
    <location>
        <begin position="689"/>
        <end position="725"/>
    </location>
</feature>
<dbReference type="Proteomes" id="UP000008743">
    <property type="component" value="Unassembled WGS sequence"/>
</dbReference>
<dbReference type="PROSITE" id="PS50294">
    <property type="entry name" value="WD_REPEATS_REGION"/>
    <property type="match status" value="2"/>
</dbReference>
<protein>
    <submittedName>
        <fullName evidence="7">WD repeat domain-containing protein</fullName>
    </submittedName>
</protein>
<feature type="repeat" description="WD" evidence="3">
    <location>
        <begin position="606"/>
        <end position="647"/>
    </location>
</feature>